<comment type="caution">
    <text evidence="3">The sequence shown here is derived from an EMBL/GenBank/DDBJ whole genome shotgun (WGS) entry which is preliminary data.</text>
</comment>
<dbReference type="GO" id="GO:0004077">
    <property type="term" value="F:biotin--[biotin carboxyl-carrier protein] ligase activity"/>
    <property type="evidence" value="ECO:0007669"/>
    <property type="project" value="UniProtKB-EC"/>
</dbReference>
<proteinExistence type="predicted"/>
<keyword evidence="4" id="KW-1185">Reference proteome</keyword>
<dbReference type="RefSeq" id="WP_265791783.1">
    <property type="nucleotide sequence ID" value="NZ_BAABRS010000006.1"/>
</dbReference>
<evidence type="ECO:0000256" key="1">
    <source>
        <dbReference type="ARBA" id="ARBA00022598"/>
    </source>
</evidence>
<dbReference type="PANTHER" id="PTHR12835:SF5">
    <property type="entry name" value="BIOTIN--PROTEIN LIGASE"/>
    <property type="match status" value="1"/>
</dbReference>
<evidence type="ECO:0000313" key="3">
    <source>
        <dbReference type="EMBL" id="MCW9714471.1"/>
    </source>
</evidence>
<dbReference type="EMBL" id="JAJNDC010000006">
    <property type="protein sequence ID" value="MCW9714471.1"/>
    <property type="molecule type" value="Genomic_DNA"/>
</dbReference>
<dbReference type="EC" id="6.3.4.15" evidence="3"/>
<dbReference type="CDD" id="cd16442">
    <property type="entry name" value="BPL"/>
    <property type="match status" value="1"/>
</dbReference>
<feature type="domain" description="BPL/LPL catalytic" evidence="2">
    <location>
        <begin position="18"/>
        <end position="197"/>
    </location>
</feature>
<dbReference type="Proteomes" id="UP001207337">
    <property type="component" value="Unassembled WGS sequence"/>
</dbReference>
<dbReference type="SUPFAM" id="SSF55681">
    <property type="entry name" value="Class II aaRS and biotin synthetases"/>
    <property type="match status" value="1"/>
</dbReference>
<dbReference type="PANTHER" id="PTHR12835">
    <property type="entry name" value="BIOTIN PROTEIN LIGASE"/>
    <property type="match status" value="1"/>
</dbReference>
<evidence type="ECO:0000313" key="4">
    <source>
        <dbReference type="Proteomes" id="UP001207337"/>
    </source>
</evidence>
<dbReference type="NCBIfam" id="TIGR00121">
    <property type="entry name" value="birA_ligase"/>
    <property type="match status" value="1"/>
</dbReference>
<dbReference type="InterPro" id="IPR004408">
    <property type="entry name" value="Biotin_CoA_COase_ligase"/>
</dbReference>
<protein>
    <submittedName>
        <fullName evidence="3">Biotin--[acetyl-CoA-carboxylase] ligase</fullName>
        <ecNumber evidence="3">6.3.4.15</ecNumber>
    </submittedName>
</protein>
<dbReference type="Pfam" id="PF03099">
    <property type="entry name" value="BPL_LplA_LipB"/>
    <property type="match status" value="1"/>
</dbReference>
<gene>
    <name evidence="3" type="ORF">LQ318_16315</name>
</gene>
<name>A0ABT3Q313_9BACT</name>
<accession>A0ABT3Q313</accession>
<organism evidence="3 4">
    <name type="scientific">Fodinibius salicampi</name>
    <dbReference type="NCBI Taxonomy" id="1920655"/>
    <lineage>
        <taxon>Bacteria</taxon>
        <taxon>Pseudomonadati</taxon>
        <taxon>Balneolota</taxon>
        <taxon>Balneolia</taxon>
        <taxon>Balneolales</taxon>
        <taxon>Balneolaceae</taxon>
        <taxon>Fodinibius</taxon>
    </lineage>
</organism>
<sequence length="264" mass="30288">MSNFFEVSTFRQHLSTQWLGQDIRYFETLPSTNTYSKKVKNNEVNHGTLVITDDQTAGRGQYDRSWQGEKGQNLTFSIILRPQNREGFHALTLSCALVLVELLNSIVNHNCACIKWPNDVLLNEKKVAGLLTETVYLGNSLARLIIGIGFNVNQQNFRKDLVSTATSVRLEKGEPVSREILLADLLSRIEYKYRLWQQKQTKLLRRINRNIQGYGRWVTLQVDGKLLSDHYKLIGINETGRLLVLNKEGGLQSYAYEQIRIITD</sequence>
<dbReference type="PROSITE" id="PS51733">
    <property type="entry name" value="BPL_LPL_CATALYTIC"/>
    <property type="match status" value="1"/>
</dbReference>
<dbReference type="InterPro" id="IPR045864">
    <property type="entry name" value="aa-tRNA-synth_II/BPL/LPL"/>
</dbReference>
<dbReference type="InterPro" id="IPR004143">
    <property type="entry name" value="BPL_LPL_catalytic"/>
</dbReference>
<dbReference type="Gene3D" id="3.30.930.10">
    <property type="entry name" value="Bira Bifunctional Protein, Domain 2"/>
    <property type="match status" value="1"/>
</dbReference>
<reference evidence="3 4" key="1">
    <citation type="submission" date="2021-11" db="EMBL/GenBank/DDBJ databases">
        <title>Aliifidinibius sp. nov., a new bacterium isolated from saline soil.</title>
        <authorList>
            <person name="Galisteo C."/>
            <person name="De La Haba R."/>
            <person name="Sanchez-Porro C."/>
            <person name="Ventosa A."/>
        </authorList>
    </citation>
    <scope>NUCLEOTIDE SEQUENCE [LARGE SCALE GENOMIC DNA]</scope>
    <source>
        <strain evidence="3 4">KACC 190600</strain>
    </source>
</reference>
<keyword evidence="1 3" id="KW-0436">Ligase</keyword>
<evidence type="ECO:0000259" key="2">
    <source>
        <dbReference type="PROSITE" id="PS51733"/>
    </source>
</evidence>